<dbReference type="GO" id="GO:0042254">
    <property type="term" value="P:ribosome biogenesis"/>
    <property type="evidence" value="ECO:0007669"/>
    <property type="project" value="TreeGrafter"/>
</dbReference>
<dbReference type="EMBL" id="JADGJH010003855">
    <property type="protein sequence ID" value="KAJ3088424.1"/>
    <property type="molecule type" value="Genomic_DNA"/>
</dbReference>
<gene>
    <name evidence="1" type="ORF">HK100_008041</name>
</gene>
<feature type="non-terminal residue" evidence="1">
    <location>
        <position position="750"/>
    </location>
</feature>
<comment type="caution">
    <text evidence="1">The sequence shown here is derived from an EMBL/GenBank/DDBJ whole genome shotgun (WGS) entry which is preliminary data.</text>
</comment>
<sequence length="750" mass="82972">MTPSEKLQFARNAFANKEAHVQNKEALFADWAIAFALSAATESAPLQKDVLADSLSFVHRVLIESRTKLAQPRVSPALLVAAICRVTILLPPSPDLDSLSAETDAILSLLRNKFSLRVFSRTPIDVAVSLAIDACAALSSHPSSDTLSLLVLHVLEMTRISLSANQSQKKVFQLFVSKLLVQILKLRNALISADKFKDSAVAVVIDDILTSVLFHKEHIPEYLGALQVISGKSHADESVVNWCKSIVDNITLGKSKGKASYPKLLFETIFEYSSDLGVRSCVLTAMPYLLNLFICARKKYLKEQDSNLSFSVDFEFFITLFAILSSSVLAPNNSGKKAANSLSQQNFHEAVANLIDLDIICNDKRESDCGVLGSMIRILVDQDVYKATQDQVSKVQLATLKEINELFVFALSNVTAAKHGAIFDVLGALMTVEHGIVMDSLKTLWVYLIMPHQDSKISAISFVSLLLEILTKSRETELFLIYCFDAVRGVSANEIEAFSLAISKTLPAQIPHILSMLIRLFVSSEIIDNDASDGVNSLRRRRINSPNPLFIMQDAEITIPEYVHVLSEFISRLVKTGISKITPAQNLNEQFQQELDMLFEQVIMKLINSDRVISPSSKKRTLESVDINDSAVHGLSMLLAIIQSSEQFWKRKIRTEFIFSLAKKFISESDSAKKLLTVQIALFHAECVASNSLDPKSEKSCVDLVTLVLDNVDFTKLNDKASWNGNIVDLNVNNLGVAIWASLLDHVVPV</sequence>
<dbReference type="InterPro" id="IPR052609">
    <property type="entry name" value="Ribosome_Biogenesis_Reg"/>
</dbReference>
<evidence type="ECO:0000313" key="1">
    <source>
        <dbReference type="EMBL" id="KAJ3088424.1"/>
    </source>
</evidence>
<organism evidence="1 2">
    <name type="scientific">Physocladia obscura</name>
    <dbReference type="NCBI Taxonomy" id="109957"/>
    <lineage>
        <taxon>Eukaryota</taxon>
        <taxon>Fungi</taxon>
        <taxon>Fungi incertae sedis</taxon>
        <taxon>Chytridiomycota</taxon>
        <taxon>Chytridiomycota incertae sedis</taxon>
        <taxon>Chytridiomycetes</taxon>
        <taxon>Chytridiales</taxon>
        <taxon>Chytriomycetaceae</taxon>
        <taxon>Physocladia</taxon>
    </lineage>
</organism>
<dbReference type="PANTHER" id="PTHR15682:SF2">
    <property type="entry name" value="UNHEALTHY RIBOSOME BIOGENESIS PROTEIN 2 HOMOLOG"/>
    <property type="match status" value="1"/>
</dbReference>
<evidence type="ECO:0000313" key="2">
    <source>
        <dbReference type="Proteomes" id="UP001211907"/>
    </source>
</evidence>
<dbReference type="AlphaFoldDB" id="A0AAD5XAD3"/>
<protein>
    <submittedName>
        <fullName evidence="1">Uncharacterized protein</fullName>
    </submittedName>
</protein>
<dbReference type="Proteomes" id="UP001211907">
    <property type="component" value="Unassembled WGS sequence"/>
</dbReference>
<dbReference type="GO" id="GO:0005730">
    <property type="term" value="C:nucleolus"/>
    <property type="evidence" value="ECO:0007669"/>
    <property type="project" value="TreeGrafter"/>
</dbReference>
<keyword evidence="2" id="KW-1185">Reference proteome</keyword>
<proteinExistence type="predicted"/>
<dbReference type="PANTHER" id="PTHR15682">
    <property type="entry name" value="UNHEALTHY RIBOSOME BIOGENESIS PROTEIN 2 HOMOLOG"/>
    <property type="match status" value="1"/>
</dbReference>
<name>A0AAD5XAD3_9FUNG</name>
<reference evidence="1" key="1">
    <citation type="submission" date="2020-05" db="EMBL/GenBank/DDBJ databases">
        <title>Phylogenomic resolution of chytrid fungi.</title>
        <authorList>
            <person name="Stajich J.E."/>
            <person name="Amses K."/>
            <person name="Simmons R."/>
            <person name="Seto K."/>
            <person name="Myers J."/>
            <person name="Bonds A."/>
            <person name="Quandt C.A."/>
            <person name="Barry K."/>
            <person name="Liu P."/>
            <person name="Grigoriev I."/>
            <person name="Longcore J.E."/>
            <person name="James T.Y."/>
        </authorList>
    </citation>
    <scope>NUCLEOTIDE SEQUENCE</scope>
    <source>
        <strain evidence="1">JEL0513</strain>
    </source>
</reference>
<accession>A0AAD5XAD3</accession>